<dbReference type="Proteomes" id="UP000664914">
    <property type="component" value="Chromosome"/>
</dbReference>
<evidence type="ECO:0000313" key="2">
    <source>
        <dbReference type="EMBL" id="QTH20686.1"/>
    </source>
</evidence>
<organism evidence="2 3">
    <name type="scientific">Rhizorhabdus wittichii</name>
    <dbReference type="NCBI Taxonomy" id="160791"/>
    <lineage>
        <taxon>Bacteria</taxon>
        <taxon>Pseudomonadati</taxon>
        <taxon>Pseudomonadota</taxon>
        <taxon>Alphaproteobacteria</taxon>
        <taxon>Sphingomonadales</taxon>
        <taxon>Sphingomonadaceae</taxon>
        <taxon>Rhizorhabdus</taxon>
    </lineage>
</organism>
<sequence length="245" mass="26173">MIRRSARLRTWAAALLALSAGASALAAPLDPLGDPDQFRRDVEAINRKPLPDGEALARAVGNAVMVDAKVRGRCQPKKISIGKLEPVTLDGMIAAMIAAGRIENGWIASVRLDDCPPADPIRVLLLRMADGATLDGVFAGQGESLAWPTLSREALRATVAAASQRLHAEDPQCAPRELTPTGVRVTGTSPDLGPSQYGIRLKGSWTELWTFEPCSHRLAIPIAFRTNGAGGAWWDIDQPGIQFAK</sequence>
<reference evidence="2" key="1">
    <citation type="submission" date="2020-07" db="EMBL/GenBank/DDBJ databases">
        <authorList>
            <person name="Camacho E."/>
        </authorList>
    </citation>
    <scope>NUCLEOTIDE SEQUENCE</scope>
    <source>
        <strain evidence="2">MPO218</strain>
    </source>
</reference>
<reference evidence="2" key="2">
    <citation type="submission" date="2021-04" db="EMBL/GenBank/DDBJ databases">
        <title>Isolation and genomic analysis of the ibuprofen-degrading bacterium Sphingomonas strain MPO218.</title>
        <authorList>
            <person name="Aulestia M."/>
            <person name="Flores A."/>
            <person name="Mangas E.L."/>
            <person name="Perez-Pulido A.J."/>
            <person name="Santero E."/>
            <person name="Camacho E.M."/>
        </authorList>
    </citation>
    <scope>NUCLEOTIDE SEQUENCE</scope>
    <source>
        <strain evidence="2">MPO218</strain>
    </source>
</reference>
<proteinExistence type="predicted"/>
<evidence type="ECO:0000313" key="3">
    <source>
        <dbReference type="Proteomes" id="UP000664914"/>
    </source>
</evidence>
<feature type="chain" id="PRO_5037974662" evidence="1">
    <location>
        <begin position="27"/>
        <end position="245"/>
    </location>
</feature>
<dbReference type="RefSeq" id="WP_208632251.1">
    <property type="nucleotide sequence ID" value="NZ_CP059319.1"/>
</dbReference>
<protein>
    <submittedName>
        <fullName evidence="2">Uncharacterized protein</fullName>
    </submittedName>
</protein>
<gene>
    <name evidence="2" type="ORF">HRJ34_20470</name>
</gene>
<dbReference type="EMBL" id="CP059319">
    <property type="protein sequence ID" value="QTH20686.1"/>
    <property type="molecule type" value="Genomic_DNA"/>
</dbReference>
<dbReference type="AlphaFoldDB" id="A0A975HCT7"/>
<keyword evidence="1" id="KW-0732">Signal</keyword>
<name>A0A975HCT7_9SPHN</name>
<feature type="signal peptide" evidence="1">
    <location>
        <begin position="1"/>
        <end position="26"/>
    </location>
</feature>
<evidence type="ECO:0000256" key="1">
    <source>
        <dbReference type="SAM" id="SignalP"/>
    </source>
</evidence>
<accession>A0A975HCT7</accession>